<evidence type="ECO:0000313" key="3">
    <source>
        <dbReference type="Proteomes" id="UP000077856"/>
    </source>
</evidence>
<gene>
    <name evidence="2" type="ORF">A361_03770</name>
</gene>
<accession>A0A160M7R3</accession>
<organism evidence="2 3">
    <name type="scientific">Cytobacillus oceanisediminis 2691</name>
    <dbReference type="NCBI Taxonomy" id="1196031"/>
    <lineage>
        <taxon>Bacteria</taxon>
        <taxon>Bacillati</taxon>
        <taxon>Bacillota</taxon>
        <taxon>Bacilli</taxon>
        <taxon>Bacillales</taxon>
        <taxon>Bacillaceae</taxon>
        <taxon>Cytobacillus</taxon>
    </lineage>
</organism>
<feature type="compositionally biased region" description="Basic and acidic residues" evidence="1">
    <location>
        <begin position="86"/>
        <end position="98"/>
    </location>
</feature>
<protein>
    <submittedName>
        <fullName evidence="2">Uncharacterized protein</fullName>
    </submittedName>
</protein>
<proteinExistence type="predicted"/>
<dbReference type="eggNOG" id="ENOG5030BWI">
    <property type="taxonomic scope" value="Bacteria"/>
</dbReference>
<evidence type="ECO:0000256" key="1">
    <source>
        <dbReference type="SAM" id="MobiDB-lite"/>
    </source>
</evidence>
<name>A0A160M7R3_9BACI</name>
<dbReference type="Proteomes" id="UP000077856">
    <property type="component" value="Chromosome"/>
</dbReference>
<sequence>MGFPDWKSACEYTYFVFHIPEDAQWSVTELPNRTWAVWNDIGEPPYSFHLFSTWREAITFLRSIFEKEKYLEDYWDPEGYDPGEDVFLKPPDKHKKDD</sequence>
<dbReference type="RefSeq" id="WP_019379509.1">
    <property type="nucleotide sequence ID" value="NZ_CP015506.1"/>
</dbReference>
<dbReference type="KEGG" id="bon:A361_03770"/>
<reference evidence="2 3" key="1">
    <citation type="submission" date="2016-04" db="EMBL/GenBank/DDBJ databases">
        <title>Complete genome sequence of Bacillus oceanisediminis strain 2691.</title>
        <authorList>
            <person name="Jeong H."/>
            <person name="Kim H.J."/>
            <person name="Lee D.-W."/>
        </authorList>
    </citation>
    <scope>NUCLEOTIDE SEQUENCE [LARGE SCALE GENOMIC DNA]</scope>
    <source>
        <strain evidence="2 3">2691</strain>
    </source>
</reference>
<dbReference type="EMBL" id="CP015506">
    <property type="protein sequence ID" value="AND38273.1"/>
    <property type="molecule type" value="Genomic_DNA"/>
</dbReference>
<dbReference type="AlphaFoldDB" id="A0A160M7R3"/>
<evidence type="ECO:0000313" key="2">
    <source>
        <dbReference type="EMBL" id="AND38273.1"/>
    </source>
</evidence>
<feature type="region of interest" description="Disordered" evidence="1">
    <location>
        <begin position="78"/>
        <end position="98"/>
    </location>
</feature>